<evidence type="ECO:0000256" key="6">
    <source>
        <dbReference type="ARBA" id="ARBA00022963"/>
    </source>
</evidence>
<dbReference type="InterPro" id="IPR035669">
    <property type="entry name" value="SGNH_plant_lipase-like"/>
</dbReference>
<evidence type="ECO:0000256" key="7">
    <source>
        <dbReference type="ARBA" id="ARBA00023098"/>
    </source>
</evidence>
<sequence length="366" mass="40330">MDLLLSLFCSIIFLHFLSVNSRDSPPLAPALYVFGDSLFDSGNNNLLPTLTRANYLPYGVNFPGGVTGRFTNGRTVADFIAEYLGLPYPPPSISIHGTVLTGLNYASGSCGILPETPRQNFEEEMVHLHVAISGSAYHEAITHLAKNRSNLEKEYGSKKELSAYLSRSIFVFSIGNNDYLNNYLQPHQYNSSHRYTPQQFAQLLVDSQGLKSLYNLGAWKLVVFELGPLGCLPSTIRKSRSGGKCAEETNALISYFNNGVGAMLKNLTSTLSGSTFIFSQVNWLAYDAMVNPSEYGLKDTRNPCCTTWLNGTLSSIPFLEPYPNRSEYFFWDAFHITEAACSLIAARCITGSSACVPMNIKALVQI</sequence>
<evidence type="ECO:0000313" key="9">
    <source>
        <dbReference type="EMBL" id="RVX06539.1"/>
    </source>
</evidence>
<dbReference type="AlphaFoldDB" id="A0A438JC56"/>
<dbReference type="Pfam" id="PF00657">
    <property type="entry name" value="Lipase_GDSL"/>
    <property type="match status" value="1"/>
</dbReference>
<dbReference type="InterPro" id="IPR036514">
    <property type="entry name" value="SGNH_hydro_sf"/>
</dbReference>
<dbReference type="PANTHER" id="PTHR45650">
    <property type="entry name" value="GDSL-LIKE LIPASE/ACYLHYDROLASE-RELATED"/>
    <property type="match status" value="1"/>
</dbReference>
<dbReference type="GO" id="GO:0005576">
    <property type="term" value="C:extracellular region"/>
    <property type="evidence" value="ECO:0007669"/>
    <property type="project" value="UniProtKB-SubCell"/>
</dbReference>
<feature type="chain" id="PRO_5019061996" evidence="8">
    <location>
        <begin position="22"/>
        <end position="366"/>
    </location>
</feature>
<reference evidence="9 10" key="1">
    <citation type="journal article" date="2018" name="PLoS Genet.">
        <title>Population sequencing reveals clonal diversity and ancestral inbreeding in the grapevine cultivar Chardonnay.</title>
        <authorList>
            <person name="Roach M.J."/>
            <person name="Johnson D.L."/>
            <person name="Bohlmann J."/>
            <person name="van Vuuren H.J."/>
            <person name="Jones S.J."/>
            <person name="Pretorius I.S."/>
            <person name="Schmidt S.A."/>
            <person name="Borneman A.R."/>
        </authorList>
    </citation>
    <scope>NUCLEOTIDE SEQUENCE [LARGE SCALE GENOMIC DNA]</scope>
    <source>
        <strain evidence="10">cv. Chardonnay</strain>
        <tissue evidence="9">Leaf</tissue>
    </source>
</reference>
<evidence type="ECO:0000256" key="2">
    <source>
        <dbReference type="ARBA" id="ARBA00008668"/>
    </source>
</evidence>
<evidence type="ECO:0000256" key="5">
    <source>
        <dbReference type="ARBA" id="ARBA00022801"/>
    </source>
</evidence>
<evidence type="ECO:0000256" key="8">
    <source>
        <dbReference type="SAM" id="SignalP"/>
    </source>
</evidence>
<keyword evidence="6" id="KW-0442">Lipid degradation</keyword>
<gene>
    <name evidence="9" type="primary">GLIP7_1</name>
    <name evidence="9" type="ORF">CK203_023728</name>
</gene>
<name>A0A438JC56_VITVI</name>
<dbReference type="Proteomes" id="UP000288805">
    <property type="component" value="Unassembled WGS sequence"/>
</dbReference>
<comment type="subcellular location">
    <subcellularLocation>
        <location evidence="1">Secreted</location>
    </subcellularLocation>
</comment>
<dbReference type="EMBL" id="QGNW01000051">
    <property type="protein sequence ID" value="RVX06539.1"/>
    <property type="molecule type" value="Genomic_DNA"/>
</dbReference>
<proteinExistence type="inferred from homology"/>
<evidence type="ECO:0000256" key="3">
    <source>
        <dbReference type="ARBA" id="ARBA00022525"/>
    </source>
</evidence>
<comment type="caution">
    <text evidence="9">The sequence shown here is derived from an EMBL/GenBank/DDBJ whole genome shotgun (WGS) entry which is preliminary data.</text>
</comment>
<keyword evidence="5" id="KW-0378">Hydrolase</keyword>
<evidence type="ECO:0000313" key="10">
    <source>
        <dbReference type="Proteomes" id="UP000288805"/>
    </source>
</evidence>
<comment type="similarity">
    <text evidence="2">Belongs to the 'GDSL' lipolytic enzyme family.</text>
</comment>
<dbReference type="CDD" id="cd01837">
    <property type="entry name" value="SGNH_plant_lipase_like"/>
    <property type="match status" value="1"/>
</dbReference>
<evidence type="ECO:0000256" key="4">
    <source>
        <dbReference type="ARBA" id="ARBA00022729"/>
    </source>
</evidence>
<keyword evidence="3" id="KW-0964">Secreted</keyword>
<keyword evidence="4 8" id="KW-0732">Signal</keyword>
<dbReference type="Gene3D" id="3.40.50.1110">
    <property type="entry name" value="SGNH hydrolase"/>
    <property type="match status" value="1"/>
</dbReference>
<keyword evidence="7" id="KW-0443">Lipid metabolism</keyword>
<dbReference type="GO" id="GO:0016042">
    <property type="term" value="P:lipid catabolic process"/>
    <property type="evidence" value="ECO:0007669"/>
    <property type="project" value="UniProtKB-KW"/>
</dbReference>
<evidence type="ECO:0000256" key="1">
    <source>
        <dbReference type="ARBA" id="ARBA00004613"/>
    </source>
</evidence>
<accession>A0A438JC56</accession>
<protein>
    <submittedName>
        <fullName evidence="9">GDSL esterase/lipase 7</fullName>
    </submittedName>
</protein>
<dbReference type="PANTHER" id="PTHR45650:SF14">
    <property type="entry name" value="GDSL ESTERASE_LIPASE 7-LIKE"/>
    <property type="match status" value="1"/>
</dbReference>
<dbReference type="GO" id="GO:0016788">
    <property type="term" value="F:hydrolase activity, acting on ester bonds"/>
    <property type="evidence" value="ECO:0007669"/>
    <property type="project" value="InterPro"/>
</dbReference>
<dbReference type="InterPro" id="IPR001087">
    <property type="entry name" value="GDSL"/>
</dbReference>
<organism evidence="9 10">
    <name type="scientific">Vitis vinifera</name>
    <name type="common">Grape</name>
    <dbReference type="NCBI Taxonomy" id="29760"/>
    <lineage>
        <taxon>Eukaryota</taxon>
        <taxon>Viridiplantae</taxon>
        <taxon>Streptophyta</taxon>
        <taxon>Embryophyta</taxon>
        <taxon>Tracheophyta</taxon>
        <taxon>Spermatophyta</taxon>
        <taxon>Magnoliopsida</taxon>
        <taxon>eudicotyledons</taxon>
        <taxon>Gunneridae</taxon>
        <taxon>Pentapetalae</taxon>
        <taxon>rosids</taxon>
        <taxon>Vitales</taxon>
        <taxon>Vitaceae</taxon>
        <taxon>Viteae</taxon>
        <taxon>Vitis</taxon>
    </lineage>
</organism>
<dbReference type="InterPro" id="IPR051238">
    <property type="entry name" value="GDSL_esterase/lipase"/>
</dbReference>
<feature type="signal peptide" evidence="8">
    <location>
        <begin position="1"/>
        <end position="21"/>
    </location>
</feature>